<gene>
    <name evidence="1" type="ORF">E1H14_07855</name>
</gene>
<dbReference type="GO" id="GO:0003677">
    <property type="term" value="F:DNA binding"/>
    <property type="evidence" value="ECO:0007669"/>
    <property type="project" value="InterPro"/>
</dbReference>
<dbReference type="SUPFAM" id="SSF102400">
    <property type="entry name" value="DNA polymerase III chi subunit"/>
    <property type="match status" value="1"/>
</dbReference>
<dbReference type="InterPro" id="IPR036768">
    <property type="entry name" value="PolIII_chi_sf"/>
</dbReference>
<keyword evidence="2" id="KW-1185">Reference proteome</keyword>
<dbReference type="Proteomes" id="UP000325302">
    <property type="component" value="Unassembled WGS sequence"/>
</dbReference>
<dbReference type="InterPro" id="IPR007459">
    <property type="entry name" value="DNA_pol3_chi"/>
</dbReference>
<dbReference type="PANTHER" id="PTHR38767">
    <property type="entry name" value="DNA POLYMERASE III SUBUNIT CHI"/>
    <property type="match status" value="1"/>
</dbReference>
<proteinExistence type="predicted"/>
<dbReference type="GO" id="GO:0032298">
    <property type="term" value="P:positive regulation of DNA-templated DNA replication initiation"/>
    <property type="evidence" value="ECO:0007669"/>
    <property type="project" value="TreeGrafter"/>
</dbReference>
<comment type="caution">
    <text evidence="1">The sequence shown here is derived from an EMBL/GenBank/DDBJ whole genome shotgun (WGS) entry which is preliminary data.</text>
</comment>
<evidence type="ECO:0000313" key="2">
    <source>
        <dbReference type="Proteomes" id="UP000325302"/>
    </source>
</evidence>
<reference evidence="1 2" key="1">
    <citation type="submission" date="2019-03" db="EMBL/GenBank/DDBJ databases">
        <title>Nitrincola sp. nov. isolated from an Indian soda lake.</title>
        <authorList>
            <person name="Joshi A."/>
            <person name="Thite S.V."/>
            <person name="Joseph N."/>
            <person name="Dhotre D."/>
            <person name="Moorthy M."/>
            <person name="Shouche Y.S."/>
        </authorList>
    </citation>
    <scope>NUCLEOTIDE SEQUENCE [LARGE SCALE GENOMIC DNA]</scope>
    <source>
        <strain evidence="1 2">MEB193</strain>
    </source>
</reference>
<dbReference type="AlphaFoldDB" id="A0A5A9W295"/>
<sequence>MARADFYLLADADEDSRSVFIARLCEKAFNQGLQVLLYTRNESQAEFYDRWLWSWRAESFLPHCLMQESAQAPILISHDPRLSNSQLESIDLLINAADDLPDFAFQLPRLAEVVRQEALALEVSRQNYQLCRQAGFSLERHDMRSLPQA</sequence>
<evidence type="ECO:0000313" key="1">
    <source>
        <dbReference type="EMBL" id="KAA0874722.1"/>
    </source>
</evidence>
<dbReference type="GO" id="GO:0006260">
    <property type="term" value="P:DNA replication"/>
    <property type="evidence" value="ECO:0007669"/>
    <property type="project" value="InterPro"/>
</dbReference>
<dbReference type="PANTHER" id="PTHR38767:SF1">
    <property type="entry name" value="DNA POLYMERASE III SUBUNIT CHI"/>
    <property type="match status" value="1"/>
</dbReference>
<dbReference type="Gene3D" id="3.40.50.10110">
    <property type="entry name" value="DNA polymerase III subunit chi"/>
    <property type="match status" value="1"/>
</dbReference>
<organism evidence="1 2">
    <name type="scientific">Nitrincola tapanii</name>
    <dbReference type="NCBI Taxonomy" id="1708751"/>
    <lineage>
        <taxon>Bacteria</taxon>
        <taxon>Pseudomonadati</taxon>
        <taxon>Pseudomonadota</taxon>
        <taxon>Gammaproteobacteria</taxon>
        <taxon>Oceanospirillales</taxon>
        <taxon>Oceanospirillaceae</taxon>
        <taxon>Nitrincola</taxon>
    </lineage>
</organism>
<dbReference type="OrthoDB" id="5297568at2"/>
<accession>A0A5A9W295</accession>
<dbReference type="EMBL" id="SMRS01000005">
    <property type="protein sequence ID" value="KAA0874722.1"/>
    <property type="molecule type" value="Genomic_DNA"/>
</dbReference>
<dbReference type="RefSeq" id="WP_149390902.1">
    <property type="nucleotide sequence ID" value="NZ_SMRS01000005.1"/>
</dbReference>
<protein>
    <submittedName>
        <fullName evidence="1">DNA polymerase III subunit chi</fullName>
    </submittedName>
</protein>
<dbReference type="Pfam" id="PF04364">
    <property type="entry name" value="DNA_pol3_chi"/>
    <property type="match status" value="1"/>
</dbReference>
<dbReference type="GO" id="GO:0003887">
    <property type="term" value="F:DNA-directed DNA polymerase activity"/>
    <property type="evidence" value="ECO:0007669"/>
    <property type="project" value="InterPro"/>
</dbReference>
<name>A0A5A9W295_9GAMM</name>